<dbReference type="OrthoDB" id="5290698at2"/>
<dbReference type="PANTHER" id="PTHR30483">
    <property type="entry name" value="LEUCINE-SPECIFIC-BINDING PROTEIN"/>
    <property type="match status" value="1"/>
</dbReference>
<evidence type="ECO:0000256" key="3">
    <source>
        <dbReference type="SAM" id="SignalP"/>
    </source>
</evidence>
<dbReference type="PANTHER" id="PTHR30483:SF38">
    <property type="entry name" value="BLR7848 PROTEIN"/>
    <property type="match status" value="1"/>
</dbReference>
<organism evidence="5 6">
    <name type="scientific">Hydrogenophilus thermoluteolus</name>
    <name type="common">Pseudomonas hydrogenothermophila</name>
    <dbReference type="NCBI Taxonomy" id="297"/>
    <lineage>
        <taxon>Bacteria</taxon>
        <taxon>Pseudomonadati</taxon>
        <taxon>Pseudomonadota</taxon>
        <taxon>Hydrogenophilia</taxon>
        <taxon>Hydrogenophilales</taxon>
        <taxon>Hydrogenophilaceae</taxon>
        <taxon>Hydrogenophilus</taxon>
    </lineage>
</organism>
<evidence type="ECO:0000256" key="1">
    <source>
        <dbReference type="ARBA" id="ARBA00010062"/>
    </source>
</evidence>
<proteinExistence type="inferred from homology"/>
<dbReference type="InterPro" id="IPR028081">
    <property type="entry name" value="Leu-bd"/>
</dbReference>
<name>A0A2Z6DWL8_HYDTE</name>
<feature type="domain" description="Leucine-binding protein" evidence="4">
    <location>
        <begin position="25"/>
        <end position="372"/>
    </location>
</feature>
<dbReference type="AlphaFoldDB" id="A0A2Z6DWL8"/>
<evidence type="ECO:0000313" key="5">
    <source>
        <dbReference type="EMBL" id="BBD76729.1"/>
    </source>
</evidence>
<feature type="chain" id="PRO_5016303813" evidence="3">
    <location>
        <begin position="25"/>
        <end position="384"/>
    </location>
</feature>
<comment type="similarity">
    <text evidence="1">Belongs to the leucine-binding protein family.</text>
</comment>
<evidence type="ECO:0000313" key="6">
    <source>
        <dbReference type="Proteomes" id="UP000262004"/>
    </source>
</evidence>
<dbReference type="InterPro" id="IPR051010">
    <property type="entry name" value="BCAA_transport"/>
</dbReference>
<dbReference type="Gene3D" id="3.40.50.2300">
    <property type="match status" value="2"/>
</dbReference>
<dbReference type="Pfam" id="PF13458">
    <property type="entry name" value="Peripla_BP_6"/>
    <property type="match status" value="1"/>
</dbReference>
<dbReference type="SUPFAM" id="SSF53822">
    <property type="entry name" value="Periplasmic binding protein-like I"/>
    <property type="match status" value="1"/>
</dbReference>
<dbReference type="InterPro" id="IPR028082">
    <property type="entry name" value="Peripla_BP_I"/>
</dbReference>
<sequence>MKKPVLKSLTVALGVAFAAGAAWAEVKVGVTVSATGPAASLGIPEKNTIELMPKEIAGEQITYIVLDDASDTTTAVKNTRKFITEDNVDLVMGSTTSPNSLAMIDVVAEAKVPMISFAASNRIVEPVDAKRYWVFKTPQNDHQMSTAIVEHMVDSGVKTVGFIGFADAYGEGWFENFSKVAEARGLKIIANERYNRTDTSVTGQVLKLVQANPDAILIAGSGTPAALPQKTLKERGYRGKIYQTHGVANNAFLRVCGKDCEGTFLPAGPVLVAEQLPADHPVKASAMEYVQAYESKYGKGSVSTFGGHAWDAGKLLAAALPEALKKAKPGTPEFRVALRDALENVKNVAGAHGIFNMSKDDHLGLDQRARVMVQIQNGTWKYVK</sequence>
<gene>
    <name evidence="5" type="ORF">HPTL_0461</name>
</gene>
<dbReference type="RefSeq" id="WP_119334546.1">
    <property type="nucleotide sequence ID" value="NZ_AP018558.1"/>
</dbReference>
<keyword evidence="6" id="KW-1185">Reference proteome</keyword>
<dbReference type="KEGG" id="htl:HPTL_0461"/>
<accession>A0A2Z6DWL8</accession>
<reference evidence="5 6" key="1">
    <citation type="submission" date="2018-04" db="EMBL/GenBank/DDBJ databases">
        <title>Complete genome sequence of Hydrogenophilus thermoluteolus TH-1.</title>
        <authorList>
            <person name="Arai H."/>
        </authorList>
    </citation>
    <scope>NUCLEOTIDE SEQUENCE [LARGE SCALE GENOMIC DNA]</scope>
    <source>
        <strain evidence="5 6">TH-1</strain>
    </source>
</reference>
<dbReference type="EMBL" id="AP018558">
    <property type="protein sequence ID" value="BBD76729.1"/>
    <property type="molecule type" value="Genomic_DNA"/>
</dbReference>
<dbReference type="Proteomes" id="UP000262004">
    <property type="component" value="Chromosome"/>
</dbReference>
<keyword evidence="2 3" id="KW-0732">Signal</keyword>
<evidence type="ECO:0000259" key="4">
    <source>
        <dbReference type="Pfam" id="PF13458"/>
    </source>
</evidence>
<protein>
    <submittedName>
        <fullName evidence="5">Branched-chain amino acid ABC transporter substrate-binding protein</fullName>
    </submittedName>
</protein>
<feature type="signal peptide" evidence="3">
    <location>
        <begin position="1"/>
        <end position="24"/>
    </location>
</feature>
<evidence type="ECO:0000256" key="2">
    <source>
        <dbReference type="ARBA" id="ARBA00022729"/>
    </source>
</evidence>
<dbReference type="CDD" id="cd06333">
    <property type="entry name" value="PBP1_ABC_RPA1789-like"/>
    <property type="match status" value="1"/>
</dbReference>